<dbReference type="NCBIfam" id="NF004231">
    <property type="entry name" value="PRK05679.1"/>
    <property type="match status" value="1"/>
</dbReference>
<evidence type="ECO:0000313" key="11">
    <source>
        <dbReference type="Proteomes" id="UP000064201"/>
    </source>
</evidence>
<feature type="binding site" evidence="5 7">
    <location>
        <begin position="78"/>
        <end position="79"/>
    </location>
    <ligand>
        <name>FMN</name>
        <dbReference type="ChEBI" id="CHEBI:58210"/>
    </ligand>
</feature>
<dbReference type="PANTHER" id="PTHR10851:SF0">
    <property type="entry name" value="PYRIDOXINE-5'-PHOSPHATE OXIDASE"/>
    <property type="match status" value="1"/>
</dbReference>
<dbReference type="InterPro" id="IPR012349">
    <property type="entry name" value="Split_barrel_FMN-bd"/>
</dbReference>
<feature type="binding site" evidence="5 6">
    <location>
        <position position="133"/>
    </location>
    <ligand>
        <name>substrate</name>
    </ligand>
</feature>
<dbReference type="GO" id="GO:0008615">
    <property type="term" value="P:pyridoxine biosynthetic process"/>
    <property type="evidence" value="ECO:0007669"/>
    <property type="project" value="UniProtKB-UniRule"/>
</dbReference>
<dbReference type="NCBIfam" id="TIGR00558">
    <property type="entry name" value="pdxH"/>
    <property type="match status" value="1"/>
</dbReference>
<evidence type="ECO:0000256" key="4">
    <source>
        <dbReference type="ARBA" id="ARBA00023002"/>
    </source>
</evidence>
<reference evidence="10 11" key="1">
    <citation type="submission" date="2015-04" db="EMBL/GenBank/DDBJ databases">
        <title>Complete Sequence for the Genome of the Thioalkalivibrio versutus D301.</title>
        <authorList>
            <person name="Mu T."/>
            <person name="Zhou J."/>
            <person name="Xu X."/>
        </authorList>
    </citation>
    <scope>NUCLEOTIDE SEQUENCE [LARGE SCALE GENOMIC DNA]</scope>
    <source>
        <strain evidence="10 11">D301</strain>
    </source>
</reference>
<evidence type="ECO:0000256" key="1">
    <source>
        <dbReference type="ARBA" id="ARBA00007301"/>
    </source>
</evidence>
<dbReference type="InterPro" id="IPR011576">
    <property type="entry name" value="Pyridox_Oxase_N"/>
</dbReference>
<dbReference type="EC" id="1.4.3.5" evidence="5"/>
<evidence type="ECO:0000259" key="9">
    <source>
        <dbReference type="Pfam" id="PF10590"/>
    </source>
</evidence>
<evidence type="ECO:0000256" key="6">
    <source>
        <dbReference type="PIRSR" id="PIRSR000190-1"/>
    </source>
</evidence>
<dbReference type="KEGG" id="tvr:TVD_07395"/>
<dbReference type="PIRSF" id="PIRSF000190">
    <property type="entry name" value="Pyd_amn-ph_oxd"/>
    <property type="match status" value="1"/>
</dbReference>
<feature type="domain" description="Pyridoxine 5'-phosphate oxidase dimerisation C-terminal" evidence="9">
    <location>
        <begin position="174"/>
        <end position="214"/>
    </location>
</feature>
<evidence type="ECO:0000256" key="3">
    <source>
        <dbReference type="ARBA" id="ARBA00022643"/>
    </source>
</evidence>
<protein>
    <recommendedName>
        <fullName evidence="5">Pyridoxine/pyridoxamine 5'-phosphate oxidase</fullName>
        <ecNumber evidence="5">1.4.3.5</ecNumber>
    </recommendedName>
    <alternativeName>
        <fullName evidence="5">PNP/PMP oxidase</fullName>
        <shortName evidence="5">PNPOx</shortName>
    </alternativeName>
    <alternativeName>
        <fullName evidence="5">Pyridoxal 5'-phosphate synthase</fullName>
    </alternativeName>
</protein>
<accession>A0A0G3G1Z1</accession>
<comment type="subunit">
    <text evidence="5">Homodimer.</text>
</comment>
<feature type="domain" description="Pyridoxamine 5'-phosphate oxidase N-terminal" evidence="8">
    <location>
        <begin position="43"/>
        <end position="162"/>
    </location>
</feature>
<keyword evidence="5" id="KW-0664">Pyridoxine biosynthesis</keyword>
<dbReference type="PATRIC" id="fig|106634.4.peg.1511"/>
<dbReference type="Pfam" id="PF01243">
    <property type="entry name" value="PNPOx_N"/>
    <property type="match status" value="1"/>
</dbReference>
<sequence length="214" mass="24587">MSTADHRHTRRDYTRAELRRGDLHENPLSLLNEWLEAAREAGNPDPTAMILATADADGQPSARTVLLKHVDPEGLAWYTDSRSRKGQDLSENPRAALLFYWPETERQIRVEGPVTALPGDLADTYFHQRPRGSQIAAAASTQSHPVAGRDELEQRVRSLEQQYPEGDIPRDPAWIGYRLQPELFEFWQGRPNRLHDRFQYHRAGSDWEITRLMP</sequence>
<dbReference type="InterPro" id="IPR019576">
    <property type="entry name" value="Pyridoxamine_oxidase_dimer_C"/>
</dbReference>
<feature type="binding site" evidence="5 6">
    <location>
        <begin position="193"/>
        <end position="195"/>
    </location>
    <ligand>
        <name>substrate</name>
    </ligand>
</feature>
<feature type="binding site" evidence="5 7">
    <location>
        <position position="187"/>
    </location>
    <ligand>
        <name>FMN</name>
        <dbReference type="ChEBI" id="CHEBI:58210"/>
    </ligand>
</feature>
<comment type="function">
    <text evidence="5">Catalyzes the oxidation of either pyridoxine 5'-phosphate (PNP) or pyridoxamine 5'-phosphate (PMP) into pyridoxal 5'-phosphate (PLP).</text>
</comment>
<dbReference type="GO" id="GO:0010181">
    <property type="term" value="F:FMN binding"/>
    <property type="evidence" value="ECO:0007669"/>
    <property type="project" value="UniProtKB-UniRule"/>
</dbReference>
<dbReference type="STRING" id="106634.TVD_07395"/>
<evidence type="ECO:0000313" key="10">
    <source>
        <dbReference type="EMBL" id="AKJ95200.1"/>
    </source>
</evidence>
<feature type="binding site" evidence="5 7">
    <location>
        <position position="107"/>
    </location>
    <ligand>
        <name>FMN</name>
        <dbReference type="ChEBI" id="CHEBI:58210"/>
    </ligand>
</feature>
<comment type="pathway">
    <text evidence="5">Cofactor metabolism; pyridoxal 5'-phosphate salvage; pyridoxal 5'-phosphate from pyridoxine 5'-phosphate: step 1/1.</text>
</comment>
<dbReference type="PROSITE" id="PS01064">
    <property type="entry name" value="PYRIDOX_OXIDASE"/>
    <property type="match status" value="1"/>
</dbReference>
<keyword evidence="11" id="KW-1185">Reference proteome</keyword>
<feature type="binding site" evidence="5 6">
    <location>
        <position position="125"/>
    </location>
    <ligand>
        <name>substrate</name>
    </ligand>
</feature>
<feature type="binding site" evidence="5 7">
    <location>
        <begin position="63"/>
        <end position="68"/>
    </location>
    <ligand>
        <name>FMN</name>
        <dbReference type="ChEBI" id="CHEBI:58210"/>
    </ligand>
</feature>
<feature type="binding site" evidence="5 7">
    <location>
        <position position="197"/>
    </location>
    <ligand>
        <name>FMN</name>
        <dbReference type="ChEBI" id="CHEBI:58210"/>
    </ligand>
</feature>
<keyword evidence="2 5" id="KW-0285">Flavoprotein</keyword>
<proteinExistence type="inferred from homology"/>
<dbReference type="EMBL" id="CP011367">
    <property type="protein sequence ID" value="AKJ95200.1"/>
    <property type="molecule type" value="Genomic_DNA"/>
</dbReference>
<feature type="binding site" evidence="5 7">
    <location>
        <position position="84"/>
    </location>
    <ligand>
        <name>FMN</name>
        <dbReference type="ChEBI" id="CHEBI:58210"/>
    </ligand>
</feature>
<evidence type="ECO:0000256" key="5">
    <source>
        <dbReference type="HAMAP-Rule" id="MF_01629"/>
    </source>
</evidence>
<comment type="catalytic activity">
    <reaction evidence="5">
        <text>pyridoxine 5'-phosphate + O2 = pyridoxal 5'-phosphate + H2O2</text>
        <dbReference type="Rhea" id="RHEA:15149"/>
        <dbReference type="ChEBI" id="CHEBI:15379"/>
        <dbReference type="ChEBI" id="CHEBI:16240"/>
        <dbReference type="ChEBI" id="CHEBI:58589"/>
        <dbReference type="ChEBI" id="CHEBI:597326"/>
        <dbReference type="EC" id="1.4.3.5"/>
    </reaction>
</comment>
<feature type="binding site" evidence="5 7">
    <location>
        <begin position="142"/>
        <end position="143"/>
    </location>
    <ligand>
        <name>FMN</name>
        <dbReference type="ChEBI" id="CHEBI:58210"/>
    </ligand>
</feature>
<dbReference type="RefSeq" id="WP_018951917.1">
    <property type="nucleotide sequence ID" value="NZ_CP011367.1"/>
</dbReference>
<evidence type="ECO:0000256" key="7">
    <source>
        <dbReference type="PIRSR" id="PIRSR000190-2"/>
    </source>
</evidence>
<comment type="cofactor">
    <cofactor evidence="5 7">
        <name>FMN</name>
        <dbReference type="ChEBI" id="CHEBI:58210"/>
    </cofactor>
    <text evidence="5 7">Binds 1 FMN per subunit.</text>
</comment>
<organism evidence="10 11">
    <name type="scientific">Thioalkalivibrio versutus</name>
    <dbReference type="NCBI Taxonomy" id="106634"/>
    <lineage>
        <taxon>Bacteria</taxon>
        <taxon>Pseudomonadati</taxon>
        <taxon>Pseudomonadota</taxon>
        <taxon>Gammaproteobacteria</taxon>
        <taxon>Chromatiales</taxon>
        <taxon>Ectothiorhodospiraceae</taxon>
        <taxon>Thioalkalivibrio</taxon>
    </lineage>
</organism>
<dbReference type="UniPathway" id="UPA01068">
    <property type="reaction ID" value="UER00304"/>
</dbReference>
<dbReference type="HAMAP" id="MF_01629">
    <property type="entry name" value="PdxH"/>
    <property type="match status" value="1"/>
</dbReference>
<keyword evidence="3 5" id="KW-0288">FMN</keyword>
<evidence type="ECO:0000259" key="8">
    <source>
        <dbReference type="Pfam" id="PF01243"/>
    </source>
</evidence>
<feature type="binding site" evidence="5 6">
    <location>
        <position position="68"/>
    </location>
    <ligand>
        <name>substrate</name>
    </ligand>
</feature>
<comment type="catalytic activity">
    <reaction evidence="5">
        <text>pyridoxamine 5'-phosphate + O2 + H2O = pyridoxal 5'-phosphate + H2O2 + NH4(+)</text>
        <dbReference type="Rhea" id="RHEA:15817"/>
        <dbReference type="ChEBI" id="CHEBI:15377"/>
        <dbReference type="ChEBI" id="CHEBI:15379"/>
        <dbReference type="ChEBI" id="CHEBI:16240"/>
        <dbReference type="ChEBI" id="CHEBI:28938"/>
        <dbReference type="ChEBI" id="CHEBI:58451"/>
        <dbReference type="ChEBI" id="CHEBI:597326"/>
        <dbReference type="EC" id="1.4.3.5"/>
    </reaction>
</comment>
<feature type="binding site" evidence="5 7">
    <location>
        <position position="85"/>
    </location>
    <ligand>
        <name>FMN</name>
        <dbReference type="ChEBI" id="CHEBI:58210"/>
    </ligand>
</feature>
<comment type="pathway">
    <text evidence="5">Cofactor metabolism; pyridoxal 5'-phosphate salvage; pyridoxal 5'-phosphate from pyridoxamine 5'-phosphate: step 1/1.</text>
</comment>
<dbReference type="InterPro" id="IPR000659">
    <property type="entry name" value="Pyridox_Oxase"/>
</dbReference>
<dbReference type="InterPro" id="IPR019740">
    <property type="entry name" value="Pyridox_Oxase_CS"/>
</dbReference>
<dbReference type="OrthoDB" id="9780392at2"/>
<dbReference type="Proteomes" id="UP000064201">
    <property type="component" value="Chromosome"/>
</dbReference>
<keyword evidence="4 5" id="KW-0560">Oxidoreductase</keyword>
<dbReference type="SUPFAM" id="SSF50475">
    <property type="entry name" value="FMN-binding split barrel"/>
    <property type="match status" value="1"/>
</dbReference>
<feature type="binding site" evidence="6">
    <location>
        <begin position="10"/>
        <end position="13"/>
    </location>
    <ligand>
        <name>substrate</name>
    </ligand>
</feature>
<dbReference type="GO" id="GO:0004733">
    <property type="term" value="F:pyridoxamine phosphate oxidase activity"/>
    <property type="evidence" value="ECO:0007669"/>
    <property type="project" value="UniProtKB-UniRule"/>
</dbReference>
<dbReference type="AlphaFoldDB" id="A0A0G3G1Z1"/>
<gene>
    <name evidence="5" type="primary">pdxH</name>
    <name evidence="10" type="ORF">TVD_07395</name>
</gene>
<name>A0A0G3G1Z1_9GAMM</name>
<dbReference type="Gene3D" id="2.30.110.10">
    <property type="entry name" value="Electron Transport, Fmn-binding Protein, Chain A"/>
    <property type="match status" value="1"/>
</dbReference>
<dbReference type="PANTHER" id="PTHR10851">
    <property type="entry name" value="PYRIDOXINE-5-PHOSPHATE OXIDASE"/>
    <property type="match status" value="1"/>
</dbReference>
<evidence type="ECO:0000256" key="2">
    <source>
        <dbReference type="ARBA" id="ARBA00022630"/>
    </source>
</evidence>
<comment type="similarity">
    <text evidence="1 5">Belongs to the pyridoxamine 5'-phosphate oxidase family.</text>
</comment>
<feature type="binding site" evidence="5 6">
    <location>
        <position position="129"/>
    </location>
    <ligand>
        <name>substrate</name>
    </ligand>
</feature>
<dbReference type="Pfam" id="PF10590">
    <property type="entry name" value="PNP_phzG_C"/>
    <property type="match status" value="1"/>
</dbReference>